<name>A0A8S5NGM5_9VIRU</name>
<sequence length="71" mass="8437">MPSKHIQDEIWEKVREEFVRAVVLTKSGFKETEILNLLIKKGIEAVRDEDYLTFVMEKDRKRPSEKPPAHR</sequence>
<accession>A0A8S5NGM5</accession>
<dbReference type="EMBL" id="BK015168">
    <property type="protein sequence ID" value="DAD93846.1"/>
    <property type="molecule type" value="Genomic_DNA"/>
</dbReference>
<reference evidence="1" key="1">
    <citation type="journal article" date="2021" name="Proc. Natl. Acad. Sci. U.S.A.">
        <title>A Catalog of Tens of Thousands of Viruses from Human Metagenomes Reveals Hidden Associations with Chronic Diseases.</title>
        <authorList>
            <person name="Tisza M.J."/>
            <person name="Buck C.B."/>
        </authorList>
    </citation>
    <scope>NUCLEOTIDE SEQUENCE</scope>
    <source>
        <strain evidence="1">CtPjN3</strain>
    </source>
</reference>
<evidence type="ECO:0000313" key="1">
    <source>
        <dbReference type="EMBL" id="DAD93846.1"/>
    </source>
</evidence>
<proteinExistence type="predicted"/>
<protein>
    <submittedName>
        <fullName evidence="1">Uncharacterized protein</fullName>
    </submittedName>
</protein>
<organism evidence="1">
    <name type="scientific">Inoviridae sp. ctPjN3</name>
    <dbReference type="NCBI Taxonomy" id="2826761"/>
    <lineage>
        <taxon>Viruses</taxon>
        <taxon>Monodnaviria</taxon>
        <taxon>Loebvirae</taxon>
        <taxon>Hofneiviricota</taxon>
        <taxon>Faserviricetes</taxon>
        <taxon>Tubulavirales</taxon>
        <taxon>Inoviridae</taxon>
    </lineage>
</organism>